<evidence type="ECO:0000256" key="1">
    <source>
        <dbReference type="SAM" id="MobiDB-lite"/>
    </source>
</evidence>
<keyword evidence="3" id="KW-1185">Reference proteome</keyword>
<reference evidence="2 3" key="1">
    <citation type="submission" date="2018-05" db="EMBL/GenBank/DDBJ databases">
        <title>Complete Genome Sequence of Methylobacterium sp. 17Sr1-28.</title>
        <authorList>
            <person name="Srinivasan S."/>
        </authorList>
    </citation>
    <scope>NUCLEOTIDE SEQUENCE [LARGE SCALE GENOMIC DNA]</scope>
    <source>
        <strain evidence="2 3">17Sr1-28</strain>
    </source>
</reference>
<dbReference type="Proteomes" id="UP000245444">
    <property type="component" value="Chromosome"/>
</dbReference>
<dbReference type="EMBL" id="CP029553">
    <property type="protein sequence ID" value="AWN47146.1"/>
    <property type="molecule type" value="Genomic_DNA"/>
</dbReference>
<proteinExistence type="predicted"/>
<dbReference type="AlphaFoldDB" id="A0A2U8WPC2"/>
<organism evidence="2 3">
    <name type="scientific">Methylobacterium terrae</name>
    <dbReference type="NCBI Taxonomy" id="2202827"/>
    <lineage>
        <taxon>Bacteria</taxon>
        <taxon>Pseudomonadati</taxon>
        <taxon>Pseudomonadota</taxon>
        <taxon>Alphaproteobacteria</taxon>
        <taxon>Hyphomicrobiales</taxon>
        <taxon>Methylobacteriaceae</taxon>
        <taxon>Methylobacterium</taxon>
    </lineage>
</organism>
<name>A0A2U8WPC2_9HYPH</name>
<dbReference type="KEGG" id="mtea:DK419_13165"/>
<feature type="region of interest" description="Disordered" evidence="1">
    <location>
        <begin position="112"/>
        <end position="136"/>
    </location>
</feature>
<gene>
    <name evidence="2" type="ORF">DK419_13165</name>
</gene>
<protein>
    <submittedName>
        <fullName evidence="2">Uncharacterized protein</fullName>
    </submittedName>
</protein>
<sequence length="159" mass="17075">MTAAIRTMRAVEAAEPEHPALAALREGLEHYFSATGMAVDLSDAMCVELHRIREIREGIANRIEADLAILDAIDGTADLEDGGDDEPSLGALLPHPNLIGFEGFGGRRMMDGADQRGWAAGSTDDREAGDDNGIADAMGDFEQRMRFLDLTGRDFGGAR</sequence>
<evidence type="ECO:0000313" key="2">
    <source>
        <dbReference type="EMBL" id="AWN47146.1"/>
    </source>
</evidence>
<evidence type="ECO:0000313" key="3">
    <source>
        <dbReference type="Proteomes" id="UP000245444"/>
    </source>
</evidence>
<accession>A0A2U8WPC2</accession>
<dbReference type="OrthoDB" id="7996480at2"/>